<organism evidence="1 3">
    <name type="scientific">Candidatus Iainarchaeum sp</name>
    <dbReference type="NCBI Taxonomy" id="3101447"/>
    <lineage>
        <taxon>Archaea</taxon>
        <taxon>Candidatus Iainarchaeota</taxon>
        <taxon>Candidatus Iainarchaeia</taxon>
        <taxon>Candidatus Iainarchaeales</taxon>
        <taxon>Candidatus Iainarchaeaceae</taxon>
        <taxon>Candidatus Iainarchaeum</taxon>
    </lineage>
</organism>
<reference evidence="2" key="3">
    <citation type="submission" date="2021-05" db="EMBL/GenBank/DDBJ databases">
        <title>Protein family content uncovers lineage relationships and bacterial pathway maintenance mechanisms in DPANN archaea.</title>
        <authorList>
            <person name="Castelle C.J."/>
            <person name="Meheust R."/>
            <person name="Jaffe A.L."/>
            <person name="Seitz K."/>
            <person name="Gong X."/>
            <person name="Baker B.J."/>
            <person name="Banfield J.F."/>
        </authorList>
    </citation>
    <scope>NUCLEOTIDE SEQUENCE</scope>
    <source>
        <strain evidence="2">RIFCSPLOWO2_01_FULL_58_19</strain>
    </source>
</reference>
<evidence type="ECO:0000313" key="2">
    <source>
        <dbReference type="EMBL" id="MBS3062286.1"/>
    </source>
</evidence>
<name>A0A7J4JJR0_9ARCH</name>
<evidence type="ECO:0000313" key="1">
    <source>
        <dbReference type="EMBL" id="HIH17090.1"/>
    </source>
</evidence>
<evidence type="ECO:0000313" key="3">
    <source>
        <dbReference type="Proteomes" id="UP000564964"/>
    </source>
</evidence>
<protein>
    <submittedName>
        <fullName evidence="1">Uncharacterized protein</fullName>
    </submittedName>
</protein>
<reference evidence="3" key="1">
    <citation type="journal article" date="2020" name="bioRxiv">
        <title>A rank-normalized archaeal taxonomy based on genome phylogeny resolves widespread incomplete and uneven classifications.</title>
        <authorList>
            <person name="Rinke C."/>
            <person name="Chuvochina M."/>
            <person name="Mussig A.J."/>
            <person name="Chaumeil P.-A."/>
            <person name="Waite D.W."/>
            <person name="Whitman W.B."/>
            <person name="Parks D.H."/>
            <person name="Hugenholtz P."/>
        </authorList>
    </citation>
    <scope>NUCLEOTIDE SEQUENCE [LARGE SCALE GENOMIC DNA]</scope>
</reference>
<proteinExistence type="predicted"/>
<dbReference type="Proteomes" id="UP000564964">
    <property type="component" value="Unassembled WGS sequence"/>
</dbReference>
<dbReference type="EMBL" id="DUGH01000163">
    <property type="protein sequence ID" value="HIH17090.1"/>
    <property type="molecule type" value="Genomic_DNA"/>
</dbReference>
<gene>
    <name evidence="1" type="ORF">HA252_06825</name>
    <name evidence="2" type="ORF">J4203_00290</name>
</gene>
<reference evidence="2" key="2">
    <citation type="submission" date="2021-03" db="EMBL/GenBank/DDBJ databases">
        <authorList>
            <person name="Jaffe A."/>
        </authorList>
    </citation>
    <scope>NUCLEOTIDE SEQUENCE</scope>
    <source>
        <strain evidence="2">RIFCSPLOWO2_01_FULL_58_19</strain>
    </source>
</reference>
<dbReference type="EMBL" id="JAGVWE010000002">
    <property type="protein sequence ID" value="MBS3062286.1"/>
    <property type="molecule type" value="Genomic_DNA"/>
</dbReference>
<dbReference type="Proteomes" id="UP000678237">
    <property type="component" value="Unassembled WGS sequence"/>
</dbReference>
<sequence>MTLSLQEAVNLLFEFRFKQMTSADATMDEKAFNDAREVVKIHFVTTGNAEAAGEWALQGIVHDLDALKKQGLLSAEQVARLEDKPVKRYASVRKLLRLPSIAPKVRELLARLDAPKLKGIYSKEFEREQGEVAKELMREQTLKTLKQQFAKASEKDVQIVEEYLMAYELDKQEQGS</sequence>
<accession>A0A7J4JJR0</accession>
<dbReference type="AlphaFoldDB" id="A0A7J4JJR0"/>
<comment type="caution">
    <text evidence="1">The sequence shown here is derived from an EMBL/GenBank/DDBJ whole genome shotgun (WGS) entry which is preliminary data.</text>
</comment>